<dbReference type="PANTHER" id="PTHR33840:SF2">
    <property type="entry name" value="TLE1 PHOSPHOLIPASE DOMAIN-CONTAINING PROTEIN"/>
    <property type="match status" value="1"/>
</dbReference>
<evidence type="ECO:0000313" key="2">
    <source>
        <dbReference type="EMBL" id="CAI4038443.1"/>
    </source>
</evidence>
<dbReference type="RefSeq" id="XP_056081558.1">
    <property type="nucleotide sequence ID" value="XM_056221803.1"/>
</dbReference>
<reference evidence="2" key="1">
    <citation type="submission" date="2022-10" db="EMBL/GenBank/DDBJ databases">
        <authorList>
            <person name="Byrne P K."/>
        </authorList>
    </citation>
    <scope>NUCLEOTIDE SEQUENCE</scope>
    <source>
        <strain evidence="2">IFO1815</strain>
    </source>
</reference>
<feature type="domain" description="T6SS Phospholipase effector Tle1-like catalytic" evidence="1">
    <location>
        <begin position="32"/>
        <end position="416"/>
    </location>
</feature>
<name>A0AA35IWW9_SACMI</name>
<dbReference type="EMBL" id="OX365761">
    <property type="protein sequence ID" value="CAI4038443.1"/>
    <property type="molecule type" value="Genomic_DNA"/>
</dbReference>
<proteinExistence type="predicted"/>
<keyword evidence="3" id="KW-1185">Reference proteome</keyword>
<dbReference type="Proteomes" id="UP001161438">
    <property type="component" value="Chromosome 5"/>
</dbReference>
<evidence type="ECO:0000259" key="1">
    <source>
        <dbReference type="Pfam" id="PF09994"/>
    </source>
</evidence>
<organism evidence="2 3">
    <name type="scientific">Saccharomyces mikatae IFO 1815</name>
    <dbReference type="NCBI Taxonomy" id="226126"/>
    <lineage>
        <taxon>Eukaryota</taxon>
        <taxon>Fungi</taxon>
        <taxon>Dikarya</taxon>
        <taxon>Ascomycota</taxon>
        <taxon>Saccharomycotina</taxon>
        <taxon>Saccharomycetes</taxon>
        <taxon>Saccharomycetales</taxon>
        <taxon>Saccharomycetaceae</taxon>
        <taxon>Saccharomyces</taxon>
    </lineage>
</organism>
<dbReference type="PANTHER" id="PTHR33840">
    <property type="match status" value="1"/>
</dbReference>
<dbReference type="InterPro" id="IPR018712">
    <property type="entry name" value="Tle1-like_cat"/>
</dbReference>
<sequence length="682" mass="78726">MDSFQYIHTKYNKSGTGGDRNINSSPHSSSGKNIILCFDGTRENFGPQPFTNILKLYNLLENGDDSKQICYYQPGIGSAGFDAVVDMRRRLSISYLQNLLDSMFAFSLDNHICSAYLFLMKYFEPGDRIYMFGFSRGAFIARVLAGMIERVGLLNRGLEEMIKMAWQIYERWEYDLQPNRLQYTSTLAEEFKKTFSRDYEVKIYFQGLFDSVNSVGILRDRLFPCTQRSNIVEHVRHCVSLDERRGKFKQLCFTPMPYIPRLFSLTYCTHLTENCSSASTSNSLMHDLSPENPLIKYTLKSGSHSIGNISPSIPDNRRNQLSSKSEETTELLLDLNSFLGGNTCARDTECSTRGIEAFFRLQSIQGSSSSSRMTMTPDLVEKWFPGDHSDIGGGWAPDCETEENLSNLTLRWILSEAIKFGVKFKPGSIHEYAAKHTSVGSLFADSHNYLDFSSPRKCSMLSVTDNETGVESEQSSRTKKMEDCLRQIKETRLSLKDEEEIIKDSFTLKCGHASKFMRLVWWILEMLPIGIRMENKEGKWQNIHVPNLGRSRYVPEYVSLHWSVYWRIKLDHKYRPNNMPEYVRQLFRDLEGIDLGTNKLLDEYDEQVFSDETNTNEEVSSNEEQQELRLGQKASYFATTYNARLFDNKYAQLRKKFVDWNNNSWADIPDDLEVHLQQHKSL</sequence>
<protein>
    <recommendedName>
        <fullName evidence="1">T6SS Phospholipase effector Tle1-like catalytic domain-containing protein</fullName>
    </recommendedName>
</protein>
<dbReference type="GeneID" id="80917654"/>
<dbReference type="Pfam" id="PF09994">
    <property type="entry name" value="T6SS_Tle1-like_cat"/>
    <property type="match status" value="1"/>
</dbReference>
<gene>
    <name evidence="2" type="primary">SMKI05G0530</name>
    <name evidence="2" type="ORF">SMKI_05G0530</name>
</gene>
<accession>A0AA35IWW9</accession>
<evidence type="ECO:0000313" key="3">
    <source>
        <dbReference type="Proteomes" id="UP001161438"/>
    </source>
</evidence>
<dbReference type="AlphaFoldDB" id="A0AA35IWW9"/>